<accession>A0AAV9C2T0</accession>
<keyword evidence="3" id="KW-1185">Reference proteome</keyword>
<evidence type="ECO:0000313" key="2">
    <source>
        <dbReference type="EMBL" id="KAK1282977.1"/>
    </source>
</evidence>
<dbReference type="Proteomes" id="UP001180020">
    <property type="component" value="Unassembled WGS sequence"/>
</dbReference>
<evidence type="ECO:0000313" key="3">
    <source>
        <dbReference type="Proteomes" id="UP001180020"/>
    </source>
</evidence>
<dbReference type="AlphaFoldDB" id="A0AAV9C2T0"/>
<protein>
    <recommendedName>
        <fullName evidence="1">Reverse transcriptase zinc-binding domain-containing protein</fullName>
    </recommendedName>
</protein>
<reference evidence="2" key="1">
    <citation type="journal article" date="2023" name="Nat. Commun.">
        <title>Diploid and tetraploid genomes of Acorus and the evolution of monocots.</title>
        <authorList>
            <person name="Ma L."/>
            <person name="Liu K.W."/>
            <person name="Li Z."/>
            <person name="Hsiao Y.Y."/>
            <person name="Qi Y."/>
            <person name="Fu T."/>
            <person name="Tang G.D."/>
            <person name="Zhang D."/>
            <person name="Sun W.H."/>
            <person name="Liu D.K."/>
            <person name="Li Y."/>
            <person name="Chen G.Z."/>
            <person name="Liu X.D."/>
            <person name="Liao X.Y."/>
            <person name="Jiang Y.T."/>
            <person name="Yu X."/>
            <person name="Hao Y."/>
            <person name="Huang J."/>
            <person name="Zhao X.W."/>
            <person name="Ke S."/>
            <person name="Chen Y.Y."/>
            <person name="Wu W.L."/>
            <person name="Hsu J.L."/>
            <person name="Lin Y.F."/>
            <person name="Huang M.D."/>
            <person name="Li C.Y."/>
            <person name="Huang L."/>
            <person name="Wang Z.W."/>
            <person name="Zhao X."/>
            <person name="Zhong W.Y."/>
            <person name="Peng D.H."/>
            <person name="Ahmad S."/>
            <person name="Lan S."/>
            <person name="Zhang J.S."/>
            <person name="Tsai W.C."/>
            <person name="Van de Peer Y."/>
            <person name="Liu Z.J."/>
        </authorList>
    </citation>
    <scope>NUCLEOTIDE SEQUENCE</scope>
    <source>
        <strain evidence="2">CP</strain>
    </source>
</reference>
<dbReference type="InterPro" id="IPR026960">
    <property type="entry name" value="RVT-Znf"/>
</dbReference>
<dbReference type="Pfam" id="PF13966">
    <property type="entry name" value="zf-RVT"/>
    <property type="match status" value="1"/>
</dbReference>
<name>A0AAV9C2T0_ACOCL</name>
<sequence>MGVRFWELATLQSSLWAEWMKKRYFRNGSVWTASAPSSGSSPWRKILLSATWIRNQWMKPDRWPSEYDSLWEEIEQMDVGGLGKDILIWKGEKTGTVTYQAAWNYVRSIKPQQDWTKALWNSSQPPRWSFLCWQAALNRLPTLDRLWKRQIVQSSQCALCSAEEEVGALRMKKHRLWCVHHQASIPSAVNGRCGRDMGSPIAGPSHSTVDVNRTRLFAMNP</sequence>
<gene>
    <name evidence="2" type="ORF">QJS10_CPB22g00803</name>
</gene>
<dbReference type="EMBL" id="JAUJYO010000022">
    <property type="protein sequence ID" value="KAK1282977.1"/>
    <property type="molecule type" value="Genomic_DNA"/>
</dbReference>
<reference evidence="2" key="2">
    <citation type="submission" date="2023-06" db="EMBL/GenBank/DDBJ databases">
        <authorList>
            <person name="Ma L."/>
            <person name="Liu K.-W."/>
            <person name="Li Z."/>
            <person name="Hsiao Y.-Y."/>
            <person name="Qi Y."/>
            <person name="Fu T."/>
            <person name="Tang G."/>
            <person name="Zhang D."/>
            <person name="Sun W.-H."/>
            <person name="Liu D.-K."/>
            <person name="Li Y."/>
            <person name="Chen G.-Z."/>
            <person name="Liu X.-D."/>
            <person name="Liao X.-Y."/>
            <person name="Jiang Y.-T."/>
            <person name="Yu X."/>
            <person name="Hao Y."/>
            <person name="Huang J."/>
            <person name="Zhao X.-W."/>
            <person name="Ke S."/>
            <person name="Chen Y.-Y."/>
            <person name="Wu W.-L."/>
            <person name="Hsu J.-L."/>
            <person name="Lin Y.-F."/>
            <person name="Huang M.-D."/>
            <person name="Li C.-Y."/>
            <person name="Huang L."/>
            <person name="Wang Z.-W."/>
            <person name="Zhao X."/>
            <person name="Zhong W.-Y."/>
            <person name="Peng D.-H."/>
            <person name="Ahmad S."/>
            <person name="Lan S."/>
            <person name="Zhang J.-S."/>
            <person name="Tsai W.-C."/>
            <person name="Van De Peer Y."/>
            <person name="Liu Z.-J."/>
        </authorList>
    </citation>
    <scope>NUCLEOTIDE SEQUENCE</scope>
    <source>
        <strain evidence="2">CP</strain>
        <tissue evidence="2">Leaves</tissue>
    </source>
</reference>
<feature type="domain" description="Reverse transcriptase zinc-binding" evidence="1">
    <location>
        <begin position="100"/>
        <end position="165"/>
    </location>
</feature>
<evidence type="ECO:0000259" key="1">
    <source>
        <dbReference type="Pfam" id="PF13966"/>
    </source>
</evidence>
<proteinExistence type="predicted"/>
<comment type="caution">
    <text evidence="2">The sequence shown here is derived from an EMBL/GenBank/DDBJ whole genome shotgun (WGS) entry which is preliminary data.</text>
</comment>
<organism evidence="2 3">
    <name type="scientific">Acorus calamus</name>
    <name type="common">Sweet flag</name>
    <dbReference type="NCBI Taxonomy" id="4465"/>
    <lineage>
        <taxon>Eukaryota</taxon>
        <taxon>Viridiplantae</taxon>
        <taxon>Streptophyta</taxon>
        <taxon>Embryophyta</taxon>
        <taxon>Tracheophyta</taxon>
        <taxon>Spermatophyta</taxon>
        <taxon>Magnoliopsida</taxon>
        <taxon>Liliopsida</taxon>
        <taxon>Acoraceae</taxon>
        <taxon>Acorus</taxon>
    </lineage>
</organism>